<dbReference type="Pfam" id="PF20152">
    <property type="entry name" value="DUF6534"/>
    <property type="match status" value="1"/>
</dbReference>
<evidence type="ECO:0000313" key="3">
    <source>
        <dbReference type="EMBL" id="GBE85187.1"/>
    </source>
</evidence>
<sequence>MSDLGAVSLSEINDTFGVLLLGLIFTVTLYGLTFFQTYFYYSRFSSDSIWSKCSVGMIWAMDTATTALLSQTLYNYMITNFVVPFNQLDMTKSFVAESGISSFGIFAVHTFYAVRIWKVNDRNPIIPGLVLFFSVAGFATGLVGTALISMRPLFYNFVAGEVEIASIVQYGIYTACDLIILISLFCSNGIIVMKAPQNAYEYIVVNFLIRGTCFTVLQIVCLVTFIAKPTHQVWIFFHFITSKVYANSLMAMLNFRDAYRGRGVTDVHSAQFTSKANGTLTGHGPAISHEMQLNMANSDGKPSALMTMEPSEVHSVNEE</sequence>
<dbReference type="RefSeq" id="XP_027616100.1">
    <property type="nucleotide sequence ID" value="XM_027760299.1"/>
</dbReference>
<proteinExistence type="predicted"/>
<dbReference type="Proteomes" id="UP000287166">
    <property type="component" value="Unassembled WGS sequence"/>
</dbReference>
<dbReference type="AlphaFoldDB" id="A0A401GSJ9"/>
<dbReference type="EMBL" id="BFAD01000007">
    <property type="protein sequence ID" value="GBE85187.1"/>
    <property type="molecule type" value="Genomic_DNA"/>
</dbReference>
<dbReference type="GeneID" id="38782104"/>
<feature type="transmembrane region" description="Helical" evidence="1">
    <location>
        <begin position="170"/>
        <end position="191"/>
    </location>
</feature>
<reference evidence="3 4" key="1">
    <citation type="journal article" date="2018" name="Sci. Rep.">
        <title>Genome sequence of the cauliflower mushroom Sparassis crispa (Hanabiratake) and its association with beneficial usage.</title>
        <authorList>
            <person name="Kiyama R."/>
            <person name="Furutani Y."/>
            <person name="Kawaguchi K."/>
            <person name="Nakanishi T."/>
        </authorList>
    </citation>
    <scope>NUCLEOTIDE SEQUENCE [LARGE SCALE GENOMIC DNA]</scope>
</reference>
<dbReference type="OrthoDB" id="3046149at2759"/>
<dbReference type="PANTHER" id="PTHR40465">
    <property type="entry name" value="CHROMOSOME 1, WHOLE GENOME SHOTGUN SEQUENCE"/>
    <property type="match status" value="1"/>
</dbReference>
<comment type="caution">
    <text evidence="3">The sequence shown here is derived from an EMBL/GenBank/DDBJ whole genome shotgun (WGS) entry which is preliminary data.</text>
</comment>
<gene>
    <name evidence="3" type="ORF">SCP_0703730</name>
</gene>
<protein>
    <recommendedName>
        <fullName evidence="2">DUF6534 domain-containing protein</fullName>
    </recommendedName>
</protein>
<evidence type="ECO:0000313" key="4">
    <source>
        <dbReference type="Proteomes" id="UP000287166"/>
    </source>
</evidence>
<keyword evidence="4" id="KW-1185">Reference proteome</keyword>
<feature type="transmembrane region" description="Helical" evidence="1">
    <location>
        <begin position="126"/>
        <end position="150"/>
    </location>
</feature>
<keyword evidence="1" id="KW-0472">Membrane</keyword>
<accession>A0A401GSJ9</accession>
<feature type="transmembrane region" description="Helical" evidence="1">
    <location>
        <begin position="233"/>
        <end position="253"/>
    </location>
</feature>
<name>A0A401GSJ9_9APHY</name>
<evidence type="ECO:0000256" key="1">
    <source>
        <dbReference type="SAM" id="Phobius"/>
    </source>
</evidence>
<feature type="domain" description="DUF6534" evidence="2">
    <location>
        <begin position="174"/>
        <end position="257"/>
    </location>
</feature>
<feature type="transmembrane region" description="Helical" evidence="1">
    <location>
        <begin position="203"/>
        <end position="227"/>
    </location>
</feature>
<dbReference type="PANTHER" id="PTHR40465:SF1">
    <property type="entry name" value="DUF6534 DOMAIN-CONTAINING PROTEIN"/>
    <property type="match status" value="1"/>
</dbReference>
<feature type="transmembrane region" description="Helical" evidence="1">
    <location>
        <begin position="53"/>
        <end position="74"/>
    </location>
</feature>
<keyword evidence="1" id="KW-1133">Transmembrane helix</keyword>
<feature type="transmembrane region" description="Helical" evidence="1">
    <location>
        <begin position="94"/>
        <end position="114"/>
    </location>
</feature>
<dbReference type="STRING" id="139825.A0A401GSJ9"/>
<organism evidence="3 4">
    <name type="scientific">Sparassis crispa</name>
    <dbReference type="NCBI Taxonomy" id="139825"/>
    <lineage>
        <taxon>Eukaryota</taxon>
        <taxon>Fungi</taxon>
        <taxon>Dikarya</taxon>
        <taxon>Basidiomycota</taxon>
        <taxon>Agaricomycotina</taxon>
        <taxon>Agaricomycetes</taxon>
        <taxon>Polyporales</taxon>
        <taxon>Sparassidaceae</taxon>
        <taxon>Sparassis</taxon>
    </lineage>
</organism>
<feature type="transmembrane region" description="Helical" evidence="1">
    <location>
        <begin position="16"/>
        <end position="41"/>
    </location>
</feature>
<evidence type="ECO:0000259" key="2">
    <source>
        <dbReference type="Pfam" id="PF20152"/>
    </source>
</evidence>
<dbReference type="InParanoid" id="A0A401GSJ9"/>
<keyword evidence="1" id="KW-0812">Transmembrane</keyword>
<dbReference type="InterPro" id="IPR045339">
    <property type="entry name" value="DUF6534"/>
</dbReference>